<feature type="modified residue" description="4-aspartylphosphate" evidence="4">
    <location>
        <position position="53"/>
    </location>
</feature>
<reference evidence="6 7" key="1">
    <citation type="submission" date="2018-05" db="EMBL/GenBank/DDBJ databases">
        <title>Genomic Encyclopedia of Type Strains, Phase IV (KMG-IV): sequencing the most valuable type-strain genomes for metagenomic binning, comparative biology and taxonomic classification.</title>
        <authorList>
            <person name="Goeker M."/>
        </authorList>
    </citation>
    <scope>NUCLEOTIDE SEQUENCE [LARGE SCALE GENOMIC DNA]</scope>
    <source>
        <strain evidence="6 7">DSM 6462</strain>
    </source>
</reference>
<dbReference type="PANTHER" id="PTHR44591:SF3">
    <property type="entry name" value="RESPONSE REGULATORY DOMAIN-CONTAINING PROTEIN"/>
    <property type="match status" value="1"/>
</dbReference>
<sequence>MKSPILIVEDDTAVRDSLRMVLEIYGYAVEVFASGEALLTYKNLGGSRCVILDVNLPGASGLETLARMHAEKIAIPAIVVSGRANRDARAQAEKLKALAFFDKPIDIDALLTTLHALGT</sequence>
<feature type="domain" description="Response regulatory" evidence="5">
    <location>
        <begin position="4"/>
        <end position="118"/>
    </location>
</feature>
<gene>
    <name evidence="6" type="ORF">C7450_1166</name>
</gene>
<dbReference type="SUPFAM" id="SSF52172">
    <property type="entry name" value="CheY-like"/>
    <property type="match status" value="1"/>
</dbReference>
<dbReference type="Pfam" id="PF00072">
    <property type="entry name" value="Response_reg"/>
    <property type="match status" value="1"/>
</dbReference>
<proteinExistence type="predicted"/>
<evidence type="ECO:0000313" key="7">
    <source>
        <dbReference type="Proteomes" id="UP000248021"/>
    </source>
</evidence>
<keyword evidence="1 4" id="KW-0597">Phosphoprotein</keyword>
<evidence type="ECO:0000256" key="4">
    <source>
        <dbReference type="PROSITE-ProRule" id="PRU00169"/>
    </source>
</evidence>
<accession>A0A2V3TV45</accession>
<dbReference type="InterPro" id="IPR050595">
    <property type="entry name" value="Bact_response_regulator"/>
</dbReference>
<dbReference type="Gene3D" id="3.40.50.2300">
    <property type="match status" value="1"/>
</dbReference>
<evidence type="ECO:0000256" key="3">
    <source>
        <dbReference type="ARBA" id="ARBA00023163"/>
    </source>
</evidence>
<dbReference type="RefSeq" id="WP_110377928.1">
    <property type="nucleotide sequence ID" value="NZ_JAHBRY010000001.1"/>
</dbReference>
<organism evidence="6 7">
    <name type="scientific">Chelatococcus asaccharovorans</name>
    <dbReference type="NCBI Taxonomy" id="28210"/>
    <lineage>
        <taxon>Bacteria</taxon>
        <taxon>Pseudomonadati</taxon>
        <taxon>Pseudomonadota</taxon>
        <taxon>Alphaproteobacteria</taxon>
        <taxon>Hyphomicrobiales</taxon>
        <taxon>Chelatococcaceae</taxon>
        <taxon>Chelatococcus</taxon>
    </lineage>
</organism>
<dbReference type="PANTHER" id="PTHR44591">
    <property type="entry name" value="STRESS RESPONSE REGULATOR PROTEIN 1"/>
    <property type="match status" value="1"/>
</dbReference>
<dbReference type="PROSITE" id="PS50110">
    <property type="entry name" value="RESPONSE_REGULATORY"/>
    <property type="match status" value="1"/>
</dbReference>
<evidence type="ECO:0000256" key="2">
    <source>
        <dbReference type="ARBA" id="ARBA00023015"/>
    </source>
</evidence>
<evidence type="ECO:0000259" key="5">
    <source>
        <dbReference type="PROSITE" id="PS50110"/>
    </source>
</evidence>
<dbReference type="OrthoDB" id="9782655at2"/>
<dbReference type="InterPro" id="IPR001789">
    <property type="entry name" value="Sig_transdc_resp-reg_receiver"/>
</dbReference>
<dbReference type="Proteomes" id="UP000248021">
    <property type="component" value="Unassembled WGS sequence"/>
</dbReference>
<evidence type="ECO:0000313" key="6">
    <source>
        <dbReference type="EMBL" id="PXW52433.1"/>
    </source>
</evidence>
<dbReference type="EMBL" id="QJJK01000016">
    <property type="protein sequence ID" value="PXW52433.1"/>
    <property type="molecule type" value="Genomic_DNA"/>
</dbReference>
<keyword evidence="2" id="KW-0805">Transcription regulation</keyword>
<dbReference type="InterPro" id="IPR011006">
    <property type="entry name" value="CheY-like_superfamily"/>
</dbReference>
<name>A0A2V3TV45_9HYPH</name>
<keyword evidence="3" id="KW-0804">Transcription</keyword>
<evidence type="ECO:0000256" key="1">
    <source>
        <dbReference type="ARBA" id="ARBA00022553"/>
    </source>
</evidence>
<dbReference type="AlphaFoldDB" id="A0A2V3TV45"/>
<dbReference type="GO" id="GO:0000160">
    <property type="term" value="P:phosphorelay signal transduction system"/>
    <property type="evidence" value="ECO:0007669"/>
    <property type="project" value="InterPro"/>
</dbReference>
<comment type="caution">
    <text evidence="6">The sequence shown here is derived from an EMBL/GenBank/DDBJ whole genome shotgun (WGS) entry which is preliminary data.</text>
</comment>
<protein>
    <submittedName>
        <fullName evidence="6">Response regulator receiver domain-containing protein</fullName>
    </submittedName>
</protein>
<dbReference type="SMART" id="SM00448">
    <property type="entry name" value="REC"/>
    <property type="match status" value="1"/>
</dbReference>
<keyword evidence="7" id="KW-1185">Reference proteome</keyword>